<evidence type="ECO:0000256" key="3">
    <source>
        <dbReference type="ARBA" id="ARBA00022692"/>
    </source>
</evidence>
<dbReference type="GO" id="GO:0005524">
    <property type="term" value="F:ATP binding"/>
    <property type="evidence" value="ECO:0007669"/>
    <property type="project" value="UniProtKB-KW"/>
</dbReference>
<organism evidence="14 15">
    <name type="scientific">Lithospermum erythrorhizon</name>
    <name type="common">Purple gromwell</name>
    <name type="synonym">Lithospermum officinale var. erythrorhizon</name>
    <dbReference type="NCBI Taxonomy" id="34254"/>
    <lineage>
        <taxon>Eukaryota</taxon>
        <taxon>Viridiplantae</taxon>
        <taxon>Streptophyta</taxon>
        <taxon>Embryophyta</taxon>
        <taxon>Tracheophyta</taxon>
        <taxon>Spermatophyta</taxon>
        <taxon>Magnoliopsida</taxon>
        <taxon>eudicotyledons</taxon>
        <taxon>Gunneridae</taxon>
        <taxon>Pentapetalae</taxon>
        <taxon>asterids</taxon>
        <taxon>lamiids</taxon>
        <taxon>Boraginales</taxon>
        <taxon>Boraginaceae</taxon>
        <taxon>Boraginoideae</taxon>
        <taxon>Lithospermeae</taxon>
        <taxon>Lithospermum</taxon>
    </lineage>
</organism>
<evidence type="ECO:0000259" key="12">
    <source>
        <dbReference type="PROSITE" id="PS50011"/>
    </source>
</evidence>
<dbReference type="GO" id="GO:0004672">
    <property type="term" value="F:protein kinase activity"/>
    <property type="evidence" value="ECO:0007669"/>
    <property type="project" value="InterPro"/>
</dbReference>
<dbReference type="PANTHER" id="PTHR45927:SF13">
    <property type="entry name" value="PROTEIN LYK2"/>
    <property type="match status" value="1"/>
</dbReference>
<evidence type="ECO:0000256" key="9">
    <source>
        <dbReference type="ARBA" id="ARBA00023157"/>
    </source>
</evidence>
<dbReference type="InterPro" id="IPR056561">
    <property type="entry name" value="NFP_LYK_LysM1"/>
</dbReference>
<evidence type="ECO:0000313" key="14">
    <source>
        <dbReference type="EMBL" id="GAA0172395.1"/>
    </source>
</evidence>
<sequence>MIKVISIRKPKQLTLVLVFLTWLVASDAIRVGEDLLSCEATSGIASGYRCNEETGSQGQCKTFAVLISNSYYSSLSNLSTYLGIDRFVIAEANGFSSDTEFLPSDQPFLIPIECKCGATFFEAKLDKITTKGESFYHIAESLEGLTTCKAIREKNPSISPWNLAEKAHLIVPLRCACPSSVDISHKATTKILITYPIQAGDTIVNIANKFNASQESIILSSNRTGADFKPNNILPFSTVLIPLEGKPVLGSLAKPLHPSTGLPYTGIPTTHGHKRRPEMWKTGIYIVLSGVAFAVSSAIAAAFFIIQWRKKKTVDFCKTQDLEMQQLSLSVRTISDKKVSFEGSQEALDGQILDTTPHKMMVETYTIEQLKKATEDFSSANLIEGSVFHGRLDGKNLAIKQTQGHLISKIDMGLFYDAIHHHPNIIRFYGTCVPDDDTESYMILEYAKNGSLKDWLHGGLAMKSQFIASCYCFLTWNQRLKICLDIATALQFMHHIMSPGYVHRNIKSRNIFLDEEFNAKVGNFGMARCVEDEAASEDQDCHSTSQLASWSRGYLAPEYLHHGVISPGLDIFAYGVVLLEILSGRTAITWANEKGEKNVRLSEKIKVILEAEKGDELRQWMDNAIGDKYSVDTAIMLANLARTCVEDDPSLRPNAGEIVERLSRVVEDLPEGSDQFIISESSCKPLVMAASNNNDI</sequence>
<protein>
    <submittedName>
        <fullName evidence="14">Transmembrane signal receptor</fullName>
    </submittedName>
</protein>
<evidence type="ECO:0000256" key="11">
    <source>
        <dbReference type="SAM" id="SignalP"/>
    </source>
</evidence>
<accession>A0AAV3R962</accession>
<keyword evidence="2" id="KW-1003">Cell membrane</keyword>
<feature type="transmembrane region" description="Helical" evidence="10">
    <location>
        <begin position="284"/>
        <end position="306"/>
    </location>
</feature>
<keyword evidence="6" id="KW-0067">ATP-binding</keyword>
<keyword evidence="7 10" id="KW-1133">Transmembrane helix</keyword>
<dbReference type="Pfam" id="PF00069">
    <property type="entry name" value="Pkinase"/>
    <property type="match status" value="1"/>
</dbReference>
<dbReference type="SMART" id="SM00257">
    <property type="entry name" value="LysM"/>
    <property type="match status" value="1"/>
</dbReference>
<keyword evidence="4 11" id="KW-0732">Signal</keyword>
<dbReference type="InterPro" id="IPR018392">
    <property type="entry name" value="LysM"/>
</dbReference>
<dbReference type="Gene3D" id="1.10.510.10">
    <property type="entry name" value="Transferase(Phosphotransferase) domain 1"/>
    <property type="match status" value="1"/>
</dbReference>
<dbReference type="InterPro" id="IPR052611">
    <property type="entry name" value="Plant_RLK_LysM"/>
</dbReference>
<dbReference type="GO" id="GO:0051707">
    <property type="term" value="P:response to other organism"/>
    <property type="evidence" value="ECO:0007669"/>
    <property type="project" value="UniProtKB-ARBA"/>
</dbReference>
<dbReference type="AlphaFoldDB" id="A0AAV3R962"/>
<reference evidence="14 15" key="1">
    <citation type="submission" date="2024-01" db="EMBL/GenBank/DDBJ databases">
        <title>The complete chloroplast genome sequence of Lithospermum erythrorhizon: insights into the phylogenetic relationship among Boraginaceae species and the maternal lineages of purple gromwells.</title>
        <authorList>
            <person name="Okada T."/>
            <person name="Watanabe K."/>
        </authorList>
    </citation>
    <scope>NUCLEOTIDE SEQUENCE [LARGE SCALE GENOMIC DNA]</scope>
</reference>
<keyword evidence="5" id="KW-0547">Nucleotide-binding</keyword>
<comment type="subcellular location">
    <subcellularLocation>
        <location evidence="1">Cell membrane</location>
        <topology evidence="1">Single-pass membrane protein</topology>
    </subcellularLocation>
</comment>
<keyword evidence="14" id="KW-0675">Receptor</keyword>
<evidence type="ECO:0000256" key="10">
    <source>
        <dbReference type="SAM" id="Phobius"/>
    </source>
</evidence>
<name>A0AAV3R962_LITER</name>
<dbReference type="Gene3D" id="3.30.200.20">
    <property type="entry name" value="Phosphorylase Kinase, domain 1"/>
    <property type="match status" value="1"/>
</dbReference>
<dbReference type="PROSITE" id="PS51782">
    <property type="entry name" value="LYSM"/>
    <property type="match status" value="1"/>
</dbReference>
<proteinExistence type="predicted"/>
<dbReference type="EMBL" id="BAABME010008103">
    <property type="protein sequence ID" value="GAA0172395.1"/>
    <property type="molecule type" value="Genomic_DNA"/>
</dbReference>
<evidence type="ECO:0000256" key="4">
    <source>
        <dbReference type="ARBA" id="ARBA00022729"/>
    </source>
</evidence>
<dbReference type="Pfam" id="PF23472">
    <property type="entry name" value="LysM2_CERK1_LYK3_4_5"/>
    <property type="match status" value="1"/>
</dbReference>
<evidence type="ECO:0000313" key="15">
    <source>
        <dbReference type="Proteomes" id="UP001454036"/>
    </source>
</evidence>
<evidence type="ECO:0000256" key="1">
    <source>
        <dbReference type="ARBA" id="ARBA00004162"/>
    </source>
</evidence>
<evidence type="ECO:0000256" key="7">
    <source>
        <dbReference type="ARBA" id="ARBA00022989"/>
    </source>
</evidence>
<dbReference type="SUPFAM" id="SSF56112">
    <property type="entry name" value="Protein kinase-like (PK-like)"/>
    <property type="match status" value="1"/>
</dbReference>
<dbReference type="FunFam" id="1.10.510.10:FF:000468">
    <property type="entry name" value="PTI1-like tyrosine-protein kinase 3"/>
    <property type="match status" value="1"/>
</dbReference>
<dbReference type="InterPro" id="IPR011009">
    <property type="entry name" value="Kinase-like_dom_sf"/>
</dbReference>
<dbReference type="InterPro" id="IPR056562">
    <property type="entry name" value="LysM2_CERK1_LYK3_4_5"/>
</dbReference>
<dbReference type="PANTHER" id="PTHR45927">
    <property type="entry name" value="LYSM-DOMAIN RECEPTOR-LIKE KINASE-RELATED"/>
    <property type="match status" value="1"/>
</dbReference>
<dbReference type="InterPro" id="IPR056563">
    <property type="entry name" value="LysM3_LYK4_5"/>
</dbReference>
<feature type="chain" id="PRO_5043954782" evidence="11">
    <location>
        <begin position="29"/>
        <end position="696"/>
    </location>
</feature>
<feature type="domain" description="Protein kinase" evidence="12">
    <location>
        <begin position="341"/>
        <end position="677"/>
    </location>
</feature>
<dbReference type="Pfam" id="PF23473">
    <property type="entry name" value="LysM3_LYK4_5"/>
    <property type="match status" value="1"/>
</dbReference>
<dbReference type="Proteomes" id="UP001454036">
    <property type="component" value="Unassembled WGS sequence"/>
</dbReference>
<feature type="signal peptide" evidence="11">
    <location>
        <begin position="1"/>
        <end position="28"/>
    </location>
</feature>
<dbReference type="InterPro" id="IPR000719">
    <property type="entry name" value="Prot_kinase_dom"/>
</dbReference>
<dbReference type="Pfam" id="PF23446">
    <property type="entry name" value="LysM1_NFP_LYK"/>
    <property type="match status" value="1"/>
</dbReference>
<dbReference type="PROSITE" id="PS50011">
    <property type="entry name" value="PROTEIN_KINASE_DOM"/>
    <property type="match status" value="1"/>
</dbReference>
<keyword evidence="8 10" id="KW-0472">Membrane</keyword>
<keyword evidence="15" id="KW-1185">Reference proteome</keyword>
<evidence type="ECO:0000256" key="2">
    <source>
        <dbReference type="ARBA" id="ARBA00022475"/>
    </source>
</evidence>
<evidence type="ECO:0000259" key="13">
    <source>
        <dbReference type="PROSITE" id="PS51782"/>
    </source>
</evidence>
<evidence type="ECO:0000256" key="8">
    <source>
        <dbReference type="ARBA" id="ARBA00023136"/>
    </source>
</evidence>
<comment type="caution">
    <text evidence="14">The sequence shown here is derived from an EMBL/GenBank/DDBJ whole genome shotgun (WGS) entry which is preliminary data.</text>
</comment>
<evidence type="ECO:0000256" key="6">
    <source>
        <dbReference type="ARBA" id="ARBA00022840"/>
    </source>
</evidence>
<dbReference type="GO" id="GO:0005886">
    <property type="term" value="C:plasma membrane"/>
    <property type="evidence" value="ECO:0007669"/>
    <property type="project" value="UniProtKB-SubCell"/>
</dbReference>
<evidence type="ECO:0000256" key="5">
    <source>
        <dbReference type="ARBA" id="ARBA00022741"/>
    </source>
</evidence>
<feature type="domain" description="LysM" evidence="13">
    <location>
        <begin position="193"/>
        <end position="241"/>
    </location>
</feature>
<gene>
    <name evidence="14" type="ORF">LIER_26232</name>
</gene>
<keyword evidence="3 10" id="KW-0812">Transmembrane</keyword>
<keyword evidence="9" id="KW-1015">Disulfide bond</keyword>